<dbReference type="EMBL" id="BQNB010008493">
    <property type="protein sequence ID" value="GJS50117.1"/>
    <property type="molecule type" value="Genomic_DNA"/>
</dbReference>
<reference evidence="1" key="1">
    <citation type="journal article" date="2022" name="Int. J. Mol. Sci.">
        <title>Draft Genome of Tanacetum Coccineum: Genomic Comparison of Closely Related Tanacetum-Family Plants.</title>
        <authorList>
            <person name="Yamashiro T."/>
            <person name="Shiraishi A."/>
            <person name="Nakayama K."/>
            <person name="Satake H."/>
        </authorList>
    </citation>
    <scope>NUCLEOTIDE SEQUENCE</scope>
</reference>
<proteinExistence type="predicted"/>
<protein>
    <submittedName>
        <fullName evidence="1">Uncharacterized protein</fullName>
    </submittedName>
</protein>
<gene>
    <name evidence="1" type="ORF">Tco_0600238</name>
</gene>
<sequence>SLRIHIEQRIAAMMGNRGGRGIKDDEERLENELYKLESSYGVLVSPCDVAAKKEEKGVMWLILRPRME</sequence>
<accession>A0ABQ4WB61</accession>
<organism evidence="1 2">
    <name type="scientific">Tanacetum coccineum</name>
    <dbReference type="NCBI Taxonomy" id="301880"/>
    <lineage>
        <taxon>Eukaryota</taxon>
        <taxon>Viridiplantae</taxon>
        <taxon>Streptophyta</taxon>
        <taxon>Embryophyta</taxon>
        <taxon>Tracheophyta</taxon>
        <taxon>Spermatophyta</taxon>
        <taxon>Magnoliopsida</taxon>
        <taxon>eudicotyledons</taxon>
        <taxon>Gunneridae</taxon>
        <taxon>Pentapetalae</taxon>
        <taxon>asterids</taxon>
        <taxon>campanulids</taxon>
        <taxon>Asterales</taxon>
        <taxon>Asteraceae</taxon>
        <taxon>Asteroideae</taxon>
        <taxon>Anthemideae</taxon>
        <taxon>Anthemidinae</taxon>
        <taxon>Tanacetum</taxon>
    </lineage>
</organism>
<evidence type="ECO:0000313" key="2">
    <source>
        <dbReference type="Proteomes" id="UP001151760"/>
    </source>
</evidence>
<comment type="caution">
    <text evidence="1">The sequence shown here is derived from an EMBL/GenBank/DDBJ whole genome shotgun (WGS) entry which is preliminary data.</text>
</comment>
<dbReference type="Proteomes" id="UP001151760">
    <property type="component" value="Unassembled WGS sequence"/>
</dbReference>
<reference evidence="1" key="2">
    <citation type="submission" date="2022-01" db="EMBL/GenBank/DDBJ databases">
        <authorList>
            <person name="Yamashiro T."/>
            <person name="Shiraishi A."/>
            <person name="Satake H."/>
            <person name="Nakayama K."/>
        </authorList>
    </citation>
    <scope>NUCLEOTIDE SEQUENCE</scope>
</reference>
<feature type="non-terminal residue" evidence="1">
    <location>
        <position position="1"/>
    </location>
</feature>
<keyword evidence="2" id="KW-1185">Reference proteome</keyword>
<name>A0ABQ4WB61_9ASTR</name>
<evidence type="ECO:0000313" key="1">
    <source>
        <dbReference type="EMBL" id="GJS50117.1"/>
    </source>
</evidence>